<evidence type="ECO:0000313" key="1">
    <source>
        <dbReference type="EMBL" id="QDP81401.1"/>
    </source>
</evidence>
<organism evidence="1 2">
    <name type="scientific">Nocardia otitidiscaviarum</name>
    <dbReference type="NCBI Taxonomy" id="1823"/>
    <lineage>
        <taxon>Bacteria</taxon>
        <taxon>Bacillati</taxon>
        <taxon>Actinomycetota</taxon>
        <taxon>Actinomycetes</taxon>
        <taxon>Mycobacteriales</taxon>
        <taxon>Nocardiaceae</taxon>
        <taxon>Nocardia</taxon>
    </lineage>
</organism>
<dbReference type="RefSeq" id="WP_143982491.1">
    <property type="nucleotide sequence ID" value="NZ_CP041695.1"/>
</dbReference>
<accession>A0A516NR82</accession>
<sequence length="158" mass="17903">MTATTMIGVCVATDDSTPVAYRANLQLTVDGEIVTDFGELTERQYIWLFAQRPGMYIGRTSLRGVTSFLDGYDYAARRYGGAGLTGFSEWLMSNHEVGANLTWWTQIEQIALPDRDFLTELTPEQEDLVLEVLFDLLDRFLIKRDNETSSIQFSRVAD</sequence>
<name>A0A516NR82_9NOCA</name>
<protein>
    <submittedName>
        <fullName evidence="1">Uncharacterized protein</fullName>
    </submittedName>
</protein>
<evidence type="ECO:0000313" key="2">
    <source>
        <dbReference type="Proteomes" id="UP000317039"/>
    </source>
</evidence>
<gene>
    <name evidence="1" type="ORF">FOH10_24450</name>
</gene>
<dbReference type="KEGG" id="nod:FOH10_24450"/>
<dbReference type="AlphaFoldDB" id="A0A516NR82"/>
<dbReference type="GeneID" id="80335515"/>
<reference evidence="1 2" key="1">
    <citation type="submission" date="2019-07" db="EMBL/GenBank/DDBJ databases">
        <title>Complete Genome Sequence and Methylome Analysis of Nocardia otitidis-caviarum NEB252.</title>
        <authorList>
            <person name="Fomenkov A."/>
            <person name="Anton B.P."/>
            <person name="Vincze T."/>
            <person name="Roberts R.J."/>
        </authorList>
    </citation>
    <scope>NUCLEOTIDE SEQUENCE [LARGE SCALE GENOMIC DNA]</scope>
    <source>
        <strain evidence="1 2">NEB252</strain>
    </source>
</reference>
<dbReference type="EMBL" id="CP041695">
    <property type="protein sequence ID" value="QDP81401.1"/>
    <property type="molecule type" value="Genomic_DNA"/>
</dbReference>
<proteinExistence type="predicted"/>
<dbReference type="Proteomes" id="UP000317039">
    <property type="component" value="Chromosome"/>
</dbReference>